<keyword evidence="2" id="KW-1133">Transmembrane helix</keyword>
<dbReference type="AlphaFoldDB" id="A0A3B0BSX2"/>
<keyword evidence="1" id="KW-0175">Coiled coil</keyword>
<proteinExistence type="predicted"/>
<protein>
    <submittedName>
        <fullName evidence="3">Uncharacterized protein</fullName>
    </submittedName>
</protein>
<feature type="coiled-coil region" evidence="1">
    <location>
        <begin position="1"/>
        <end position="28"/>
    </location>
</feature>
<evidence type="ECO:0000313" key="3">
    <source>
        <dbReference type="EMBL" id="RKN75950.1"/>
    </source>
</evidence>
<keyword evidence="4" id="KW-1185">Reference proteome</keyword>
<dbReference type="InterPro" id="IPR046617">
    <property type="entry name" value="DUF6730"/>
</dbReference>
<feature type="transmembrane region" description="Helical" evidence="2">
    <location>
        <begin position="82"/>
        <end position="103"/>
    </location>
</feature>
<evidence type="ECO:0000256" key="1">
    <source>
        <dbReference type="SAM" id="Coils"/>
    </source>
</evidence>
<keyword evidence="2" id="KW-0812">Transmembrane</keyword>
<organism evidence="3 4">
    <name type="scientific">Ulvibacterium marinum</name>
    <dbReference type="NCBI Taxonomy" id="2419782"/>
    <lineage>
        <taxon>Bacteria</taxon>
        <taxon>Pseudomonadati</taxon>
        <taxon>Bacteroidota</taxon>
        <taxon>Flavobacteriia</taxon>
        <taxon>Flavobacteriales</taxon>
        <taxon>Flavobacteriaceae</taxon>
        <taxon>Ulvibacterium</taxon>
    </lineage>
</organism>
<dbReference type="Pfam" id="PF20503">
    <property type="entry name" value="DUF6730"/>
    <property type="match status" value="1"/>
</dbReference>
<keyword evidence="2" id="KW-0472">Membrane</keyword>
<accession>A0A3B0BSX2</accession>
<comment type="caution">
    <text evidence="3">The sequence shown here is derived from an EMBL/GenBank/DDBJ whole genome shotgun (WGS) entry which is preliminary data.</text>
</comment>
<dbReference type="Proteomes" id="UP000276603">
    <property type="component" value="Unassembled WGS sequence"/>
</dbReference>
<dbReference type="RefSeq" id="WP_120714432.1">
    <property type="nucleotide sequence ID" value="NZ_RBCJ01000007.1"/>
</dbReference>
<sequence>MAKLDEIAELLTEEIKGFENSVNRMEKLKAFLMTYKVQADTSHIDFILKEYNDYQKKAVEDQHKLMANVVYHIKKSITFPKWAIKLFWGLLVCIILVLGFSVYQVSQISVVKQEAFEQGEEKAVAHFRVFFEASPEASELYQEWREPKSKK</sequence>
<evidence type="ECO:0000313" key="4">
    <source>
        <dbReference type="Proteomes" id="UP000276603"/>
    </source>
</evidence>
<dbReference type="EMBL" id="RBCJ01000007">
    <property type="protein sequence ID" value="RKN75950.1"/>
    <property type="molecule type" value="Genomic_DNA"/>
</dbReference>
<dbReference type="OrthoDB" id="1449890at2"/>
<reference evidence="3 4" key="1">
    <citation type="submission" date="2018-10" db="EMBL/GenBank/DDBJ databases">
        <title>Ulvibacterium marinum gen. nov., sp. nov., a novel marine bacterium of the family Flavobacteriaceae, isolated from a culture of the green alga Ulva prolifera.</title>
        <authorList>
            <person name="Zhang Z."/>
        </authorList>
    </citation>
    <scope>NUCLEOTIDE SEQUENCE [LARGE SCALE GENOMIC DNA]</scope>
    <source>
        <strain evidence="3 4">CCMM003</strain>
    </source>
</reference>
<gene>
    <name evidence="3" type="ORF">D7Z94_25140</name>
</gene>
<name>A0A3B0BSX2_9FLAO</name>
<evidence type="ECO:0000256" key="2">
    <source>
        <dbReference type="SAM" id="Phobius"/>
    </source>
</evidence>